<reference evidence="1 2" key="1">
    <citation type="submission" date="2022-09" db="EMBL/GenBank/DDBJ databases">
        <title>Genome sequencing of Flavivirga sp. MEBiC05379.</title>
        <authorList>
            <person name="Oh H.-M."/>
            <person name="Kwon K.K."/>
            <person name="Park M.J."/>
            <person name="Yang S.-H."/>
        </authorList>
    </citation>
    <scope>NUCLEOTIDE SEQUENCE [LARGE SCALE GENOMIC DNA]</scope>
    <source>
        <strain evidence="1 2">MEBiC05379</strain>
    </source>
</reference>
<organism evidence="1 2">
    <name type="scientific">Flavivirga spongiicola</name>
    <dbReference type="NCBI Taxonomy" id="421621"/>
    <lineage>
        <taxon>Bacteria</taxon>
        <taxon>Pseudomonadati</taxon>
        <taxon>Bacteroidota</taxon>
        <taxon>Flavobacteriia</taxon>
        <taxon>Flavobacteriales</taxon>
        <taxon>Flavobacteriaceae</taxon>
        <taxon>Flavivirga</taxon>
    </lineage>
</organism>
<evidence type="ECO:0008006" key="3">
    <source>
        <dbReference type="Google" id="ProtNLM"/>
    </source>
</evidence>
<keyword evidence="2" id="KW-1185">Reference proteome</keyword>
<sequence>MTIKQLIQRAIHVTPQTIGVNVTDGNLPTVVRANMLGTNTSDPKSYGEQIYSESQNLPTALASILNHIQNKANYHPTTQSPMQLAAAYGLLLQQIVEFPIFAPIQTNNYNKSFSSKNYNVLLDQVVSIFDGLPATDLDLLKTSLANMGKSIFGSGGTATGNYIFSMFTLNMNDPAKPYLLIYNASFYMKHKDGKDEINEQSYTIVKNVFPVLPDIIKANAKEFAAIDKKLVDEWIKESTSPEKKNYQLCFQVETIQ</sequence>
<proteinExistence type="predicted"/>
<name>A0ABU7XS09_9FLAO</name>
<gene>
    <name evidence="1" type="ORF">N1F79_09215</name>
</gene>
<dbReference type="RefSeq" id="WP_303305658.1">
    <property type="nucleotide sequence ID" value="NZ_JAODOP010000004.1"/>
</dbReference>
<dbReference type="Proteomes" id="UP001337305">
    <property type="component" value="Unassembled WGS sequence"/>
</dbReference>
<comment type="caution">
    <text evidence="1">The sequence shown here is derived from an EMBL/GenBank/DDBJ whole genome shotgun (WGS) entry which is preliminary data.</text>
</comment>
<evidence type="ECO:0000313" key="1">
    <source>
        <dbReference type="EMBL" id="MEF3833308.1"/>
    </source>
</evidence>
<accession>A0ABU7XS09</accession>
<evidence type="ECO:0000313" key="2">
    <source>
        <dbReference type="Proteomes" id="UP001337305"/>
    </source>
</evidence>
<protein>
    <recommendedName>
        <fullName evidence="3">Virulence factor Evf domain-containing protein</fullName>
    </recommendedName>
</protein>
<dbReference type="EMBL" id="JAODOP010000004">
    <property type="protein sequence ID" value="MEF3833308.1"/>
    <property type="molecule type" value="Genomic_DNA"/>
</dbReference>